<evidence type="ECO:0000259" key="1">
    <source>
        <dbReference type="Pfam" id="PF10881"/>
    </source>
</evidence>
<dbReference type="AlphaFoldDB" id="A0A1X3GT55"/>
<evidence type="ECO:0000313" key="2">
    <source>
        <dbReference type="EMBL" id="OSJ18330.1"/>
    </source>
</evidence>
<accession>A0A1X3GT55</accession>
<protein>
    <recommendedName>
        <fullName evidence="1">DUF2726 domain-containing protein</fullName>
    </recommendedName>
</protein>
<sequence>MKIVGSLLNRSEEVVLHELHKIVSDNAMRVFTKLRLSDVIQKSDTHLTNREFNFYTRSHCDFVVADHDARPVMVVEYDGPLHQLSAEQQERDEIKNELCRRAGLGLLRIKDNYVTKIYRGMTVLRWIIEVTELEKAFNAARENGHVPWDEPFDPTFLELAGSGGRFPYWLGAAATQSFHRFFGTLDREIPKGLNGVLGQDENGAACRLSCLYFGNQILWTTTGIRKQDLEFPDYDLLDEINTCELGILLKRFRRGLVRASSVDEFRSFFEQFCKGYNAHPSYSMGAFPFETTLGVD</sequence>
<dbReference type="OrthoDB" id="5185462at2"/>
<dbReference type="Pfam" id="PF10881">
    <property type="entry name" value="DUF2726"/>
    <property type="match status" value="1"/>
</dbReference>
<dbReference type="EMBL" id="NAFI01000131">
    <property type="protein sequence ID" value="OSJ18330.1"/>
    <property type="molecule type" value="Genomic_DNA"/>
</dbReference>
<feature type="domain" description="DUF2726" evidence="1">
    <location>
        <begin position="6"/>
        <end position="114"/>
    </location>
</feature>
<reference evidence="2 3" key="1">
    <citation type="submission" date="2017-03" db="EMBL/GenBank/DDBJ databases">
        <title>Whole genome sequences of fourteen strains of Bradyrhizobium canariense and one strain of Bradyrhizobium japonicum isolated from Lupinus (Papilionoideae: Genisteae) species in Algeria.</title>
        <authorList>
            <person name="Crovadore J."/>
            <person name="Chekireb D."/>
            <person name="Brachmann A."/>
            <person name="Chablais R."/>
            <person name="Cochard B."/>
            <person name="Lefort F."/>
        </authorList>
    </citation>
    <scope>NUCLEOTIDE SEQUENCE [LARGE SCALE GENOMIC DNA]</scope>
    <source>
        <strain evidence="2 3">UBMA195</strain>
    </source>
</reference>
<organism evidence="2 3">
    <name type="scientific">Bradyrhizobium canariense</name>
    <dbReference type="NCBI Taxonomy" id="255045"/>
    <lineage>
        <taxon>Bacteria</taxon>
        <taxon>Pseudomonadati</taxon>
        <taxon>Pseudomonadota</taxon>
        <taxon>Alphaproteobacteria</taxon>
        <taxon>Hyphomicrobiales</taxon>
        <taxon>Nitrobacteraceae</taxon>
        <taxon>Bradyrhizobium</taxon>
    </lineage>
</organism>
<proteinExistence type="predicted"/>
<gene>
    <name evidence="2" type="ORF">BSZ18_02415</name>
</gene>
<comment type="caution">
    <text evidence="2">The sequence shown here is derived from an EMBL/GenBank/DDBJ whole genome shotgun (WGS) entry which is preliminary data.</text>
</comment>
<dbReference type="RefSeq" id="WP_085357383.1">
    <property type="nucleotide sequence ID" value="NZ_NAFD01000139.1"/>
</dbReference>
<name>A0A1X3GT55_9BRAD</name>
<dbReference type="Gene3D" id="3.40.960.10">
    <property type="entry name" value="VSR Endonuclease"/>
    <property type="match status" value="1"/>
</dbReference>
<dbReference type="InterPro" id="IPR024402">
    <property type="entry name" value="DUF2726"/>
</dbReference>
<evidence type="ECO:0000313" key="3">
    <source>
        <dbReference type="Proteomes" id="UP000193553"/>
    </source>
</evidence>
<dbReference type="Proteomes" id="UP000193553">
    <property type="component" value="Unassembled WGS sequence"/>
</dbReference>